<dbReference type="Proteomes" id="UP000237752">
    <property type="component" value="Unassembled WGS sequence"/>
</dbReference>
<reference evidence="2 3" key="1">
    <citation type="submission" date="2018-03" db="EMBL/GenBank/DDBJ databases">
        <title>Genomic Encyclopedia of Archaeal and Bacterial Type Strains, Phase II (KMG-II): from individual species to whole genera.</title>
        <authorList>
            <person name="Goeker M."/>
        </authorList>
    </citation>
    <scope>NUCLEOTIDE SEQUENCE [LARGE SCALE GENOMIC DNA]</scope>
    <source>
        <strain evidence="2 3">DSM 100065</strain>
    </source>
</reference>
<dbReference type="InterPro" id="IPR036412">
    <property type="entry name" value="HAD-like_sf"/>
</dbReference>
<dbReference type="CDD" id="cd01427">
    <property type="entry name" value="HAD_like"/>
    <property type="match status" value="1"/>
</dbReference>
<evidence type="ECO:0000313" key="3">
    <source>
        <dbReference type="Proteomes" id="UP000237752"/>
    </source>
</evidence>
<dbReference type="SUPFAM" id="SSF56784">
    <property type="entry name" value="HAD-like"/>
    <property type="match status" value="1"/>
</dbReference>
<organism evidence="2 3">
    <name type="scientific">Antricoccus suffuscus</name>
    <dbReference type="NCBI Taxonomy" id="1629062"/>
    <lineage>
        <taxon>Bacteria</taxon>
        <taxon>Bacillati</taxon>
        <taxon>Actinomycetota</taxon>
        <taxon>Actinomycetes</taxon>
        <taxon>Geodermatophilales</taxon>
        <taxon>Antricoccaceae</taxon>
        <taxon>Antricoccus</taxon>
    </lineage>
</organism>
<sequence>MQNSNSPDGLAAVDPAAASVLVLDFDGTVCLGDGPVWAYANAAFGRINDVRATHQMRERLTTFLSAGARAAAYKDGYFAVADLAAAHLDADALDAAYAESRQALATLPGDVRAPEGLHDFLDQFDNVARVLVTNAPYDGVTETLATLGLTDVIDAIIADAKKPAGFRDLLPRLRDGRPASHLLSVGDVYDNDIAIPLESGCATAFINRFGHNPGPSHLHGARFEEMYDGIHAWARDPEQFLRSRPLPTPYARQPHPSATAPAKDQP</sequence>
<evidence type="ECO:0000256" key="1">
    <source>
        <dbReference type="SAM" id="MobiDB-lite"/>
    </source>
</evidence>
<feature type="region of interest" description="Disordered" evidence="1">
    <location>
        <begin position="242"/>
        <end position="266"/>
    </location>
</feature>
<dbReference type="RefSeq" id="WP_106350174.1">
    <property type="nucleotide sequence ID" value="NZ_PVUE01000016.1"/>
</dbReference>
<evidence type="ECO:0000313" key="2">
    <source>
        <dbReference type="EMBL" id="PRZ40543.1"/>
    </source>
</evidence>
<protein>
    <submittedName>
        <fullName evidence="2">FMN phosphatase YigB (HAD superfamily)</fullName>
    </submittedName>
</protein>
<name>A0A2T0ZW42_9ACTN</name>
<proteinExistence type="predicted"/>
<accession>A0A2T0ZW42</accession>
<dbReference type="OrthoDB" id="3851389at2"/>
<gene>
    <name evidence="2" type="ORF">CLV47_11676</name>
</gene>
<dbReference type="Gene3D" id="3.40.50.1000">
    <property type="entry name" value="HAD superfamily/HAD-like"/>
    <property type="match status" value="1"/>
</dbReference>
<comment type="caution">
    <text evidence="2">The sequence shown here is derived from an EMBL/GenBank/DDBJ whole genome shotgun (WGS) entry which is preliminary data.</text>
</comment>
<dbReference type="EMBL" id="PVUE01000016">
    <property type="protein sequence ID" value="PRZ40543.1"/>
    <property type="molecule type" value="Genomic_DNA"/>
</dbReference>
<dbReference type="AlphaFoldDB" id="A0A2T0ZW42"/>
<dbReference type="InterPro" id="IPR023214">
    <property type="entry name" value="HAD_sf"/>
</dbReference>
<keyword evidence="3" id="KW-1185">Reference proteome</keyword>